<dbReference type="Gene3D" id="3.50.50.60">
    <property type="entry name" value="FAD/NAD(P)-binding domain"/>
    <property type="match status" value="1"/>
</dbReference>
<keyword evidence="9 14" id="KW-0560">Oxidoreductase</keyword>
<feature type="domain" description="ETF-QO/FixX C-terminal" evidence="16">
    <location>
        <begin position="83"/>
        <end position="179"/>
    </location>
</feature>
<organism evidence="17 18">
    <name type="scientific">Rotaria magnacalcarata</name>
    <dbReference type="NCBI Taxonomy" id="392030"/>
    <lineage>
        <taxon>Eukaryota</taxon>
        <taxon>Metazoa</taxon>
        <taxon>Spiralia</taxon>
        <taxon>Gnathifera</taxon>
        <taxon>Rotifera</taxon>
        <taxon>Eurotatoria</taxon>
        <taxon>Bdelloidea</taxon>
        <taxon>Philodinida</taxon>
        <taxon>Philodinidae</taxon>
        <taxon>Rotaria</taxon>
    </lineage>
</organism>
<dbReference type="GO" id="GO:0004174">
    <property type="term" value="F:electron-transferring-flavoprotein dehydrogenase activity"/>
    <property type="evidence" value="ECO:0007669"/>
    <property type="project" value="UniProtKB-UniRule"/>
</dbReference>
<keyword evidence="11 14" id="KW-0411">Iron-sulfur</keyword>
<evidence type="ECO:0000256" key="3">
    <source>
        <dbReference type="ARBA" id="ARBA00022448"/>
    </source>
</evidence>
<keyword evidence="5 14" id="KW-0285">Flavoprotein</keyword>
<feature type="compositionally biased region" description="Polar residues" evidence="15">
    <location>
        <begin position="471"/>
        <end position="484"/>
    </location>
</feature>
<evidence type="ECO:0000256" key="1">
    <source>
        <dbReference type="ARBA" id="ARBA00001974"/>
    </source>
</evidence>
<evidence type="ECO:0000256" key="15">
    <source>
        <dbReference type="SAM" id="MobiDB-lite"/>
    </source>
</evidence>
<comment type="catalytic activity">
    <reaction evidence="13 14">
        <text>a ubiquinone + reduced [electron-transfer flavoprotein] = a ubiquinol + oxidized [electron-transfer flavoprotein] + H(+)</text>
        <dbReference type="Rhea" id="RHEA:24052"/>
        <dbReference type="Rhea" id="RHEA-COMP:9565"/>
        <dbReference type="Rhea" id="RHEA-COMP:9566"/>
        <dbReference type="Rhea" id="RHEA-COMP:10685"/>
        <dbReference type="Rhea" id="RHEA-COMP:10686"/>
        <dbReference type="ChEBI" id="CHEBI:15378"/>
        <dbReference type="ChEBI" id="CHEBI:16389"/>
        <dbReference type="ChEBI" id="CHEBI:17976"/>
        <dbReference type="ChEBI" id="CHEBI:57692"/>
        <dbReference type="ChEBI" id="CHEBI:58307"/>
        <dbReference type="EC" id="1.5.5.1"/>
    </reaction>
</comment>
<proteinExistence type="predicted"/>
<reference evidence="17" key="1">
    <citation type="submission" date="2021-02" db="EMBL/GenBank/DDBJ databases">
        <authorList>
            <person name="Nowell W R."/>
        </authorList>
    </citation>
    <scope>NUCLEOTIDE SEQUENCE</scope>
</reference>
<dbReference type="InterPro" id="IPR040156">
    <property type="entry name" value="ETF-QO"/>
</dbReference>
<evidence type="ECO:0000313" key="18">
    <source>
        <dbReference type="Proteomes" id="UP000663866"/>
    </source>
</evidence>
<comment type="caution">
    <text evidence="17">The sequence shown here is derived from an EMBL/GenBank/DDBJ whole genome shotgun (WGS) entry which is preliminary data.</text>
</comment>
<dbReference type="FunFam" id="3.30.70.20:FF:000012">
    <property type="entry name" value="Electron transfer flavoprotein-ubiquinone oxidoreductase, mitochondrial"/>
    <property type="match status" value="1"/>
</dbReference>
<comment type="function">
    <text evidence="2 14">Accepts electrons from ETF and reduces ubiquinone.</text>
</comment>
<keyword evidence="10 14" id="KW-0408">Iron</keyword>
<dbReference type="PANTHER" id="PTHR10617">
    <property type="entry name" value="ELECTRON TRANSFER FLAVOPROTEIN-UBIQUINONE OXIDOREDUCTASE"/>
    <property type="match status" value="1"/>
</dbReference>
<name>A0A820FZI8_9BILA</name>
<accession>A0A820FZI8</accession>
<dbReference type="SUPFAM" id="SSF54862">
    <property type="entry name" value="4Fe-4S ferredoxins"/>
    <property type="match status" value="1"/>
</dbReference>
<dbReference type="EC" id="1.5.5.1" evidence="14"/>
<evidence type="ECO:0000256" key="11">
    <source>
        <dbReference type="ARBA" id="ARBA00023014"/>
    </source>
</evidence>
<feature type="region of interest" description="Disordered" evidence="15">
    <location>
        <begin position="560"/>
        <end position="587"/>
    </location>
</feature>
<gene>
    <name evidence="17" type="ORF">OVN521_LOCUS30054</name>
</gene>
<dbReference type="GO" id="GO:0005743">
    <property type="term" value="C:mitochondrial inner membrane"/>
    <property type="evidence" value="ECO:0007669"/>
    <property type="project" value="TreeGrafter"/>
</dbReference>
<sequence>LEPSDYELRIKNSWIWEELFNVRNFRPSFDTPLGIFGGIIYTAVYFFPFRGREPFTLRNRKPDHATLKKAKDCKPIQYPKPDNKITFDLLSSVALTNTNHDHDQPSHLTLKNDSIPTSINLPVYDGPEQRYCPAGVYEFVENEFGERELQINAQNCIHCKTCDIKDPQQNINWVTPQGVAAQPVTPSTNSTIIPTNTATIPSPFPSTPTNTSTAPLPFPSTPTNTSTAPLPFPSTPTAASTNSLVFPTASATSVASDDYNLFSHTYECAKNNYSWHKVTAALEVHPEWLTKIPQGRRWTILHQIVYFGNIAHLNEALGYQILNDDFRLLCKTSDDKTVREVATERAHVNPQMLRRIERLVAIDQLLNNARDGKWELVKQFLRQQPDIINEKPPYRKFYLAHFLAATGQLDIFKDLMTICLFKLDLIAEDKTINQIARDNNHIEFAEFIEHLPSQTSDTDNEDTPGGATGYDSDSPNSTPAPTFSQGFYDDPGIMIFSVPSHPLPNMPSTQNGSLPYPSHYQHFPHSLSDFGHSGHSLFPTQMPTTITMMSIDGHQNLAYEEHSHENHKKSESSTASTMSEEEQQSYEKTVMENIKKFSSQNLLSAVTCCITKCILKDPGNRLCMIL</sequence>
<evidence type="ECO:0000256" key="13">
    <source>
        <dbReference type="ARBA" id="ARBA00052682"/>
    </source>
</evidence>
<evidence type="ECO:0000256" key="4">
    <source>
        <dbReference type="ARBA" id="ARBA00022485"/>
    </source>
</evidence>
<dbReference type="Gene3D" id="3.30.70.20">
    <property type="match status" value="1"/>
</dbReference>
<dbReference type="EMBL" id="CAJOBG010009640">
    <property type="protein sequence ID" value="CAF4270374.1"/>
    <property type="molecule type" value="Genomic_DNA"/>
</dbReference>
<dbReference type="InterPro" id="IPR036188">
    <property type="entry name" value="FAD/NAD-bd_sf"/>
</dbReference>
<keyword evidence="8 14" id="KW-0249">Electron transport</keyword>
<keyword evidence="6 14" id="KW-0479">Metal-binding</keyword>
<keyword evidence="4" id="KW-0004">4Fe-4S</keyword>
<protein>
    <recommendedName>
        <fullName evidence="14">Electron transfer flavoprotein-ubiquinone oxidoreductase</fullName>
        <shortName evidence="14">ETF-QO</shortName>
        <ecNumber evidence="14">1.5.5.1</ecNumber>
    </recommendedName>
</protein>
<evidence type="ECO:0000256" key="12">
    <source>
        <dbReference type="ARBA" id="ARBA00023075"/>
    </source>
</evidence>
<keyword evidence="3 14" id="KW-0813">Transport</keyword>
<comment type="cofactor">
    <cofactor evidence="1 14">
        <name>FAD</name>
        <dbReference type="ChEBI" id="CHEBI:57692"/>
    </cofactor>
</comment>
<dbReference type="InterPro" id="IPR007859">
    <property type="entry name" value="ETF-QO/FixX_C"/>
</dbReference>
<evidence type="ECO:0000256" key="5">
    <source>
        <dbReference type="ARBA" id="ARBA00022630"/>
    </source>
</evidence>
<dbReference type="Proteomes" id="UP000663866">
    <property type="component" value="Unassembled WGS sequence"/>
</dbReference>
<dbReference type="SUPFAM" id="SSF51905">
    <property type="entry name" value="FAD/NAD(P)-binding domain"/>
    <property type="match status" value="1"/>
</dbReference>
<dbReference type="PANTHER" id="PTHR10617:SF107">
    <property type="entry name" value="ELECTRON TRANSFER FLAVOPROTEIN-UBIQUINONE OXIDOREDUCTASE, MITOCHONDRIAL"/>
    <property type="match status" value="1"/>
</dbReference>
<evidence type="ECO:0000259" key="16">
    <source>
        <dbReference type="Pfam" id="PF05187"/>
    </source>
</evidence>
<dbReference type="GO" id="GO:0051539">
    <property type="term" value="F:4 iron, 4 sulfur cluster binding"/>
    <property type="evidence" value="ECO:0007669"/>
    <property type="project" value="UniProtKB-UniRule"/>
</dbReference>
<keyword evidence="7 14" id="KW-0274">FAD</keyword>
<keyword evidence="18" id="KW-1185">Reference proteome</keyword>
<feature type="region of interest" description="Disordered" evidence="15">
    <location>
        <begin position="450"/>
        <end position="484"/>
    </location>
</feature>
<evidence type="ECO:0000256" key="8">
    <source>
        <dbReference type="ARBA" id="ARBA00022982"/>
    </source>
</evidence>
<evidence type="ECO:0000256" key="14">
    <source>
        <dbReference type="RuleBase" id="RU366068"/>
    </source>
</evidence>
<keyword evidence="12 14" id="KW-0830">Ubiquinone</keyword>
<dbReference type="Pfam" id="PF05187">
    <property type="entry name" value="Fer4_ETF_QO"/>
    <property type="match status" value="1"/>
</dbReference>
<evidence type="ECO:0000256" key="7">
    <source>
        <dbReference type="ARBA" id="ARBA00022827"/>
    </source>
</evidence>
<evidence type="ECO:0000256" key="2">
    <source>
        <dbReference type="ARBA" id="ARBA00002819"/>
    </source>
</evidence>
<evidence type="ECO:0000256" key="10">
    <source>
        <dbReference type="ARBA" id="ARBA00023004"/>
    </source>
</evidence>
<evidence type="ECO:0000256" key="9">
    <source>
        <dbReference type="ARBA" id="ARBA00023002"/>
    </source>
</evidence>
<dbReference type="AlphaFoldDB" id="A0A820FZI8"/>
<feature type="non-terminal residue" evidence="17">
    <location>
        <position position="626"/>
    </location>
</feature>
<evidence type="ECO:0000313" key="17">
    <source>
        <dbReference type="EMBL" id="CAF4270374.1"/>
    </source>
</evidence>
<dbReference type="GO" id="GO:0046872">
    <property type="term" value="F:metal ion binding"/>
    <property type="evidence" value="ECO:0007669"/>
    <property type="project" value="UniProtKB-KW"/>
</dbReference>
<feature type="compositionally biased region" description="Basic and acidic residues" evidence="15">
    <location>
        <begin position="560"/>
        <end position="571"/>
    </location>
</feature>
<comment type="cofactor">
    <cofactor evidence="14">
        <name>[4Fe-4S] cluster</name>
        <dbReference type="ChEBI" id="CHEBI:49883"/>
    </cofactor>
    <text evidence="14">Binds 1 [4Fe-4S] cluster.</text>
</comment>
<dbReference type="Gene3D" id="3.30.9.90">
    <property type="match status" value="1"/>
</dbReference>
<evidence type="ECO:0000256" key="6">
    <source>
        <dbReference type="ARBA" id="ARBA00022723"/>
    </source>
</evidence>